<proteinExistence type="inferred from homology"/>
<keyword evidence="4 6" id="KW-0810">Translation regulation</keyword>
<dbReference type="InterPro" id="IPR003751">
    <property type="entry name" value="CsrA"/>
</dbReference>
<comment type="caution">
    <text evidence="7">The sequence shown here is derived from an EMBL/GenBank/DDBJ whole genome shotgun (WGS) entry which is preliminary data.</text>
</comment>
<dbReference type="GO" id="GO:0045947">
    <property type="term" value="P:negative regulation of translational initiation"/>
    <property type="evidence" value="ECO:0007669"/>
    <property type="project" value="UniProtKB-UniRule"/>
</dbReference>
<accession>A0A231VKM2</accession>
<dbReference type="PANTHER" id="PTHR34984">
    <property type="entry name" value="CARBON STORAGE REGULATOR"/>
    <property type="match status" value="1"/>
</dbReference>
<dbReference type="PANTHER" id="PTHR34984:SF1">
    <property type="entry name" value="CARBON STORAGE REGULATOR"/>
    <property type="match status" value="1"/>
</dbReference>
<comment type="subcellular location">
    <subcellularLocation>
        <location evidence="6">Cytoplasm</location>
    </subcellularLocation>
</comment>
<evidence type="ECO:0000256" key="3">
    <source>
        <dbReference type="ARBA" id="ARBA00022795"/>
    </source>
</evidence>
<sequence length="75" mass="8353">MLILTRKIGQSLIIGDDIEIKVVSIDGENIKIGISAPKNVSVVRKELLEVKDENKKAVLIDKSSLKKLEKLIKKD</sequence>
<evidence type="ECO:0000256" key="4">
    <source>
        <dbReference type="ARBA" id="ARBA00022845"/>
    </source>
</evidence>
<dbReference type="InterPro" id="IPR036107">
    <property type="entry name" value="CsrA_sf"/>
</dbReference>
<dbReference type="NCBIfam" id="TIGR00202">
    <property type="entry name" value="csrA"/>
    <property type="match status" value="1"/>
</dbReference>
<dbReference type="GO" id="GO:0006402">
    <property type="term" value="P:mRNA catabolic process"/>
    <property type="evidence" value="ECO:0007669"/>
    <property type="project" value="InterPro"/>
</dbReference>
<keyword evidence="1 6" id="KW-0963">Cytoplasm</keyword>
<protein>
    <recommendedName>
        <fullName evidence="6">Translational regulator CsrA</fullName>
    </recommendedName>
</protein>
<evidence type="ECO:0000256" key="6">
    <source>
        <dbReference type="HAMAP-Rule" id="MF_00167"/>
    </source>
</evidence>
<organism evidence="7 8">
    <name type="scientific">Thermoanaerobacterium thermosaccharolyticum</name>
    <name type="common">Clostridium thermosaccharolyticum</name>
    <dbReference type="NCBI Taxonomy" id="1517"/>
    <lineage>
        <taxon>Bacteria</taxon>
        <taxon>Bacillati</taxon>
        <taxon>Bacillota</taxon>
        <taxon>Clostridia</taxon>
        <taxon>Thermoanaerobacterales</taxon>
        <taxon>Thermoanaerobacteraceae</taxon>
        <taxon>Thermoanaerobacterium</taxon>
    </lineage>
</organism>
<gene>
    <name evidence="6 7" type="primary">csrA</name>
    <name evidence="7" type="ORF">CE561_03945</name>
</gene>
<comment type="subunit">
    <text evidence="6">Homodimer; the beta-strands of each monomer intercalate to form a hydrophobic core, while the alpha-helices form wings that extend away from the core.</text>
</comment>
<dbReference type="SUPFAM" id="SSF117130">
    <property type="entry name" value="CsrA-like"/>
    <property type="match status" value="1"/>
</dbReference>
<dbReference type="GO" id="GO:0005829">
    <property type="term" value="C:cytosol"/>
    <property type="evidence" value="ECO:0007669"/>
    <property type="project" value="TreeGrafter"/>
</dbReference>
<dbReference type="HAMAP" id="MF_00167">
    <property type="entry name" value="CsrA"/>
    <property type="match status" value="1"/>
</dbReference>
<dbReference type="GO" id="GO:1902208">
    <property type="term" value="P:regulation of bacterial-type flagellum assembly"/>
    <property type="evidence" value="ECO:0007669"/>
    <property type="project" value="UniProtKB-UniRule"/>
</dbReference>
<keyword evidence="2 6" id="KW-0678">Repressor</keyword>
<dbReference type="FunFam" id="2.60.40.4380:FF:000002">
    <property type="entry name" value="Translational regulator CsrA"/>
    <property type="match status" value="1"/>
</dbReference>
<evidence type="ECO:0000313" key="7">
    <source>
        <dbReference type="EMBL" id="OXT08740.1"/>
    </source>
</evidence>
<evidence type="ECO:0000256" key="1">
    <source>
        <dbReference type="ARBA" id="ARBA00022490"/>
    </source>
</evidence>
<evidence type="ECO:0000256" key="2">
    <source>
        <dbReference type="ARBA" id="ARBA00022491"/>
    </source>
</evidence>
<reference evidence="7 8" key="1">
    <citation type="submission" date="2017-06" db="EMBL/GenBank/DDBJ databases">
        <title>Isolation and characterization of a thermophilic and butanogenic Thermoanaerobacterium thermosaccharolyticum M5 capable of efficient degradation of hemicellulose.</title>
        <authorList>
            <person name="Xin F."/>
            <person name="Jiang Y."/>
        </authorList>
    </citation>
    <scope>NUCLEOTIDE SEQUENCE [LARGE SCALE GENOMIC DNA]</scope>
    <source>
        <strain evidence="7 8">M5</strain>
    </source>
</reference>
<dbReference type="EMBL" id="NKHD01000010">
    <property type="protein sequence ID" value="OXT08740.1"/>
    <property type="molecule type" value="Genomic_DNA"/>
</dbReference>
<name>A0A231VKM2_THETR</name>
<dbReference type="GO" id="GO:0048027">
    <property type="term" value="F:mRNA 5'-UTR binding"/>
    <property type="evidence" value="ECO:0007669"/>
    <property type="project" value="UniProtKB-UniRule"/>
</dbReference>
<comment type="similarity">
    <text evidence="6">Belongs to the CsrA/RsmA family.</text>
</comment>
<dbReference type="Pfam" id="PF02599">
    <property type="entry name" value="CsrA"/>
    <property type="match status" value="1"/>
</dbReference>
<comment type="function">
    <text evidence="6">A translational regulator that binds mRNA to regulate translation initiation and/or mRNA stability. Usually binds in the 5'-UTR at or near the Shine-Dalgarno sequence preventing ribosome-binding, thus repressing translation. Its main target seems to be the major flagellin gene, while its function is anatagonized by FliW.</text>
</comment>
<dbReference type="GO" id="GO:0044781">
    <property type="term" value="P:bacterial-type flagellum organization"/>
    <property type="evidence" value="ECO:0007669"/>
    <property type="project" value="UniProtKB-KW"/>
</dbReference>
<evidence type="ECO:0000313" key="8">
    <source>
        <dbReference type="Proteomes" id="UP000215301"/>
    </source>
</evidence>
<keyword evidence="3 6" id="KW-1005">Bacterial flagellum biogenesis</keyword>
<dbReference type="RefSeq" id="WP_094044225.1">
    <property type="nucleotide sequence ID" value="NZ_NKHD01000010.1"/>
</dbReference>
<dbReference type="Gene3D" id="2.60.40.4380">
    <property type="entry name" value="Translational regulator CsrA"/>
    <property type="match status" value="1"/>
</dbReference>
<evidence type="ECO:0000256" key="5">
    <source>
        <dbReference type="ARBA" id="ARBA00022884"/>
    </source>
</evidence>
<keyword evidence="5 6" id="KW-0694">RNA-binding</keyword>
<dbReference type="AlphaFoldDB" id="A0A231VKM2"/>
<dbReference type="GO" id="GO:0006109">
    <property type="term" value="P:regulation of carbohydrate metabolic process"/>
    <property type="evidence" value="ECO:0007669"/>
    <property type="project" value="InterPro"/>
</dbReference>
<dbReference type="Proteomes" id="UP000215301">
    <property type="component" value="Unassembled WGS sequence"/>
</dbReference>
<dbReference type="NCBIfam" id="NF002469">
    <property type="entry name" value="PRK01712.1"/>
    <property type="match status" value="1"/>
</dbReference>